<feature type="domain" description="Orn/Lys/Arg decarboxylases family 1 pyridoxal-P attachment site" evidence="6">
    <location>
        <begin position="412"/>
        <end position="426"/>
    </location>
</feature>
<protein>
    <submittedName>
        <fullName evidence="7">Arginine decarboxylase</fullName>
        <ecNumber evidence="7">4.1.1.19</ecNumber>
    </submittedName>
</protein>
<dbReference type="Gene3D" id="3.40.640.10">
    <property type="entry name" value="Type I PLP-dependent aspartate aminotransferase-like (Major domain)"/>
    <property type="match status" value="1"/>
</dbReference>
<comment type="caution">
    <text evidence="7">The sequence shown here is derived from an EMBL/GenBank/DDBJ whole genome shotgun (WGS) entry which is preliminary data.</text>
</comment>
<dbReference type="InterPro" id="IPR015421">
    <property type="entry name" value="PyrdxlP-dep_Trfase_major"/>
</dbReference>
<name>A0A6I4MNE1_9ACTN</name>
<dbReference type="Pfam" id="PF03709">
    <property type="entry name" value="OKR_DC_1_N"/>
    <property type="match status" value="1"/>
</dbReference>
<dbReference type="Gene3D" id="3.90.100.10">
    <property type="entry name" value="Orn/Lys/Arg decarboxylase, C-terminal domain"/>
    <property type="match status" value="1"/>
</dbReference>
<dbReference type="InterPro" id="IPR008286">
    <property type="entry name" value="Prn/Lys/Arg_de-COase_C"/>
</dbReference>
<accession>A0A6I4MNE1</accession>
<evidence type="ECO:0000313" key="7">
    <source>
        <dbReference type="EMBL" id="MWA03766.1"/>
    </source>
</evidence>
<evidence type="ECO:0000256" key="4">
    <source>
        <dbReference type="ARBA" id="ARBA00023239"/>
    </source>
</evidence>
<dbReference type="Pfam" id="PF03711">
    <property type="entry name" value="OKR_DC_1_C"/>
    <property type="match status" value="1"/>
</dbReference>
<dbReference type="Pfam" id="PF01276">
    <property type="entry name" value="OKR_DC_1"/>
    <property type="match status" value="1"/>
</dbReference>
<dbReference type="GO" id="GO:0006527">
    <property type="term" value="P:L-arginine catabolic process"/>
    <property type="evidence" value="ECO:0007669"/>
    <property type="project" value="TreeGrafter"/>
</dbReference>
<dbReference type="InterPro" id="IPR036633">
    <property type="entry name" value="Prn/Lys/Arg_de-COase_C_sf"/>
</dbReference>
<organism evidence="7 8">
    <name type="scientific">Actinomadura physcomitrii</name>
    <dbReference type="NCBI Taxonomy" id="2650748"/>
    <lineage>
        <taxon>Bacteria</taxon>
        <taxon>Bacillati</taxon>
        <taxon>Actinomycetota</taxon>
        <taxon>Actinomycetes</taxon>
        <taxon>Streptosporangiales</taxon>
        <taxon>Thermomonosporaceae</taxon>
        <taxon>Actinomadura</taxon>
    </lineage>
</organism>
<dbReference type="PANTHER" id="PTHR45229">
    <property type="entry name" value="CONSTITUTIVE ORNITHINE DECARBOXYLASE"/>
    <property type="match status" value="1"/>
</dbReference>
<dbReference type="PIRSF" id="PIRSF009393">
    <property type="entry name" value="Orn_decarb"/>
    <property type="match status" value="1"/>
</dbReference>
<sequence>MRPVGDSWLPEPVGTQGDCCTTGGDRVLVPSLGAPLEHTVLIAAGERADADSVAAEQLRDVRGEMERHGLRVRWTHRTEDALAVLRSDATLAAVLAEWAVPDAGRVLGGITGRFHGLPVFLMLRDGGVRDVPLWVYEVICGLVYPLEDTPAFIAGRIGRAAQEHAEGRLPPFFAALRRFDEDHRYSWHTPAHAGGVAFLKTGVGRAFFDYFGEHLLRTDLSISVTDLGSPLEHTGPIGDAERNAARVFGAERTFFVVNGNSTANRIVGHHAIAREELVLVDRNCHKSIQHALTISGARPVYLVPERNGLGLAGPVPPGALRRSAVRERLAGHALAGGAAAPEPSYAVITNSTYDGLCYDAVRVAGLLGESVPRVHFDEAWFAYARFNRLYERRYGMAVDEGAGPGRPTVFATQSTHKLLAALSQSSMLHVRSSERAPVDYDRFNETYLMHASTSPLYPMIASLDVAAAMMDGPSGPFLTGEAIVEAVRFRQAMVRVAAQIRSDDARPPWFFGVWQPPAVTDPRTGATVPFKDADPELLCTEPACWTLEPGASWHGFDGLDDGYCLLDPIKVTITCPGADAAGGPARWGVPAPVVAAYLRRRGIVVEKTGDYTLLVLFSIGITKGKWGTLIDALVDFKKAYDEDVALREMVPGFGPEGVSLRRYCEQAHLRLSGSDLGTLLDRVFTDLPEPALTPGDCYQRLIRSGTERVPLERLAGRICAATVVVTPPGIPMLMPGEATGPDDGPVMTYLRALEEFDRAFPDIATDIHGAHRDGDGRYWIECVRREDGAGPAGPASE</sequence>
<feature type="modified residue" description="N6-(pyridoxal phosphate)lysine" evidence="5">
    <location>
        <position position="417"/>
    </location>
</feature>
<dbReference type="InterPro" id="IPR000310">
    <property type="entry name" value="Orn/Lys/Arg_deCO2ase_major_dom"/>
</dbReference>
<keyword evidence="3 5" id="KW-0663">Pyridoxal phosphate</keyword>
<dbReference type="SUPFAM" id="SSF53383">
    <property type="entry name" value="PLP-dependent transferases"/>
    <property type="match status" value="1"/>
</dbReference>
<comment type="similarity">
    <text evidence="1">Belongs to the Orn/Lys/Arg decarboxylase class-I family.</text>
</comment>
<evidence type="ECO:0000256" key="1">
    <source>
        <dbReference type="ARBA" id="ARBA00010671"/>
    </source>
</evidence>
<dbReference type="PROSITE" id="PS00703">
    <property type="entry name" value="OKR_DC_1"/>
    <property type="match status" value="1"/>
</dbReference>
<reference evidence="7" key="1">
    <citation type="submission" date="2019-12" db="EMBL/GenBank/DDBJ databases">
        <title>Actinomadura physcomitrii sp. nov., a novel actinomycete isolated from moss [Physcomitrium sphaericum (Ludw) Fuernr].</title>
        <authorList>
            <person name="Zhuang X."/>
        </authorList>
    </citation>
    <scope>NUCLEOTIDE SEQUENCE [LARGE SCALE GENOMIC DNA]</scope>
    <source>
        <strain evidence="7">LD22</strain>
    </source>
</reference>
<dbReference type="AlphaFoldDB" id="A0A6I4MNE1"/>
<dbReference type="InterPro" id="IPR005308">
    <property type="entry name" value="OKR_de-COase_N"/>
</dbReference>
<keyword evidence="2" id="KW-0210">Decarboxylase</keyword>
<dbReference type="InterPro" id="IPR015422">
    <property type="entry name" value="PyrdxlP-dep_Trfase_small"/>
</dbReference>
<dbReference type="SUPFAM" id="SSF55904">
    <property type="entry name" value="Ornithine decarboxylase C-terminal domain"/>
    <property type="match status" value="1"/>
</dbReference>
<dbReference type="InterPro" id="IPR011193">
    <property type="entry name" value="Orn/lys/arg_de-COase"/>
</dbReference>
<evidence type="ECO:0000313" key="8">
    <source>
        <dbReference type="Proteomes" id="UP000462055"/>
    </source>
</evidence>
<dbReference type="Proteomes" id="UP000462055">
    <property type="component" value="Unassembled WGS sequence"/>
</dbReference>
<evidence type="ECO:0000259" key="6">
    <source>
        <dbReference type="PROSITE" id="PS00703"/>
    </source>
</evidence>
<evidence type="ECO:0000256" key="3">
    <source>
        <dbReference type="ARBA" id="ARBA00022898"/>
    </source>
</evidence>
<proteinExistence type="inferred from homology"/>
<dbReference type="CDD" id="cd00615">
    <property type="entry name" value="Orn_deC_like"/>
    <property type="match status" value="1"/>
</dbReference>
<dbReference type="Gene3D" id="3.40.50.2300">
    <property type="match status" value="1"/>
</dbReference>
<dbReference type="GO" id="GO:0005829">
    <property type="term" value="C:cytosol"/>
    <property type="evidence" value="ECO:0007669"/>
    <property type="project" value="TreeGrafter"/>
</dbReference>
<dbReference type="Gene3D" id="3.90.1150.10">
    <property type="entry name" value="Aspartate Aminotransferase, domain 1"/>
    <property type="match status" value="1"/>
</dbReference>
<dbReference type="InterPro" id="IPR015424">
    <property type="entry name" value="PyrdxlP-dep_Trfase"/>
</dbReference>
<dbReference type="EMBL" id="WBMS02000022">
    <property type="protein sequence ID" value="MWA03766.1"/>
    <property type="molecule type" value="Genomic_DNA"/>
</dbReference>
<evidence type="ECO:0000256" key="2">
    <source>
        <dbReference type="ARBA" id="ARBA00022793"/>
    </source>
</evidence>
<keyword evidence="8" id="KW-1185">Reference proteome</keyword>
<dbReference type="GO" id="GO:0008792">
    <property type="term" value="F:arginine decarboxylase activity"/>
    <property type="evidence" value="ECO:0007669"/>
    <property type="project" value="UniProtKB-EC"/>
</dbReference>
<evidence type="ECO:0000256" key="5">
    <source>
        <dbReference type="PIRSR" id="PIRSR009393-1"/>
    </source>
</evidence>
<dbReference type="PANTHER" id="PTHR45229:SF3">
    <property type="entry name" value="BIODEGRADATIVE ARGININE DECARBOXYLASE"/>
    <property type="match status" value="1"/>
</dbReference>
<keyword evidence="4 7" id="KW-0456">Lyase</keyword>
<dbReference type="EC" id="4.1.1.19" evidence="7"/>
<gene>
    <name evidence="7" type="ORF">F8568_025960</name>
</gene>
<dbReference type="GO" id="GO:0030170">
    <property type="term" value="F:pyridoxal phosphate binding"/>
    <property type="evidence" value="ECO:0007669"/>
    <property type="project" value="TreeGrafter"/>
</dbReference>